<name>A0A9P1GI11_9DINO</name>
<evidence type="ECO:0000313" key="1">
    <source>
        <dbReference type="EMBL" id="CAI4011187.1"/>
    </source>
</evidence>
<dbReference type="EMBL" id="CAMXCT030005035">
    <property type="protein sequence ID" value="CAL4798499.1"/>
    <property type="molecule type" value="Genomic_DNA"/>
</dbReference>
<keyword evidence="3" id="KW-1185">Reference proteome</keyword>
<evidence type="ECO:0000313" key="3">
    <source>
        <dbReference type="Proteomes" id="UP001152797"/>
    </source>
</evidence>
<protein>
    <submittedName>
        <fullName evidence="1">Uncharacterized protein</fullName>
    </submittedName>
</protein>
<reference evidence="2 3" key="2">
    <citation type="submission" date="2024-05" db="EMBL/GenBank/DDBJ databases">
        <authorList>
            <person name="Chen Y."/>
            <person name="Shah S."/>
            <person name="Dougan E. K."/>
            <person name="Thang M."/>
            <person name="Chan C."/>
        </authorList>
    </citation>
    <scope>NUCLEOTIDE SEQUENCE [LARGE SCALE GENOMIC DNA]</scope>
</reference>
<accession>A0A9P1GI11</accession>
<dbReference type="Proteomes" id="UP001152797">
    <property type="component" value="Unassembled WGS sequence"/>
</dbReference>
<reference evidence="1" key="1">
    <citation type="submission" date="2022-10" db="EMBL/GenBank/DDBJ databases">
        <authorList>
            <person name="Chen Y."/>
            <person name="Dougan E. K."/>
            <person name="Chan C."/>
            <person name="Rhodes N."/>
            <person name="Thang M."/>
        </authorList>
    </citation>
    <scope>NUCLEOTIDE SEQUENCE</scope>
</reference>
<dbReference type="EMBL" id="CAMXCT020005035">
    <property type="protein sequence ID" value="CAL1164562.1"/>
    <property type="molecule type" value="Genomic_DNA"/>
</dbReference>
<evidence type="ECO:0000313" key="2">
    <source>
        <dbReference type="EMBL" id="CAL4798499.1"/>
    </source>
</evidence>
<dbReference type="EMBL" id="CAMXCT010005035">
    <property type="protein sequence ID" value="CAI4011187.1"/>
    <property type="molecule type" value="Genomic_DNA"/>
</dbReference>
<organism evidence="1">
    <name type="scientific">Cladocopium goreaui</name>
    <dbReference type="NCBI Taxonomy" id="2562237"/>
    <lineage>
        <taxon>Eukaryota</taxon>
        <taxon>Sar</taxon>
        <taxon>Alveolata</taxon>
        <taxon>Dinophyceae</taxon>
        <taxon>Suessiales</taxon>
        <taxon>Symbiodiniaceae</taxon>
        <taxon>Cladocopium</taxon>
    </lineage>
</organism>
<dbReference type="AlphaFoldDB" id="A0A9P1GI11"/>
<sequence>MGIWFTLHEHVAHITSQGEKTSKDDHWPVAFVRIHLPNSLAQPELVPGKAESGSMAGSHAFGDTTAATGFLDASPTTATCATWATADAHVGHGHAGAGAGAGVKAGLKVGRSCWTWFNIV</sequence>
<comment type="caution">
    <text evidence="1">The sequence shown here is derived from an EMBL/GenBank/DDBJ whole genome shotgun (WGS) entry which is preliminary data.</text>
</comment>
<proteinExistence type="predicted"/>
<gene>
    <name evidence="1" type="ORF">C1SCF055_LOCUS36370</name>
</gene>